<dbReference type="EMBL" id="CACSII010000017">
    <property type="protein sequence ID" value="CAA0114738.1"/>
    <property type="molecule type" value="Genomic_DNA"/>
</dbReference>
<dbReference type="PANTHER" id="PTHR30417:SF4">
    <property type="entry name" value="1,6-ANHYDRO-N-ACETYLMURAMYL-L-ALANINE AMIDASE AMPD"/>
    <property type="match status" value="1"/>
</dbReference>
<evidence type="ECO:0000256" key="1">
    <source>
        <dbReference type="ARBA" id="ARBA00001561"/>
    </source>
</evidence>
<dbReference type="SUPFAM" id="SSF55846">
    <property type="entry name" value="N-acetylmuramoyl-L-alanine amidase-like"/>
    <property type="match status" value="1"/>
</dbReference>
<keyword evidence="6" id="KW-0963">Cytoplasm</keyword>
<dbReference type="GO" id="GO:0005737">
    <property type="term" value="C:cytoplasm"/>
    <property type="evidence" value="ECO:0007669"/>
    <property type="project" value="UniProtKB-SubCell"/>
</dbReference>
<feature type="domain" description="N-acetylmuramoyl-L-alanine amidase" evidence="13">
    <location>
        <begin position="36"/>
        <end position="189"/>
    </location>
</feature>
<evidence type="ECO:0000256" key="7">
    <source>
        <dbReference type="ARBA" id="ARBA00022723"/>
    </source>
</evidence>
<dbReference type="PANTHER" id="PTHR30417">
    <property type="entry name" value="N-ACETYLMURAMOYL-L-ALANINE AMIDASE AMID"/>
    <property type="match status" value="1"/>
</dbReference>
<proteinExistence type="inferred from homology"/>
<dbReference type="GO" id="GO:0009253">
    <property type="term" value="P:peptidoglycan catabolic process"/>
    <property type="evidence" value="ECO:0007669"/>
    <property type="project" value="InterPro"/>
</dbReference>
<comment type="catalytic activity">
    <reaction evidence="1">
        <text>Hydrolyzes the link between N-acetylmuramoyl residues and L-amino acid residues in certain cell-wall glycopeptides.</text>
        <dbReference type="EC" id="3.5.1.28"/>
    </reaction>
</comment>
<evidence type="ECO:0000256" key="4">
    <source>
        <dbReference type="ARBA" id="ARBA00007553"/>
    </source>
</evidence>
<evidence type="ECO:0000256" key="5">
    <source>
        <dbReference type="ARBA" id="ARBA00011901"/>
    </source>
</evidence>
<dbReference type="AlphaFoldDB" id="A0A5S9QE29"/>
<evidence type="ECO:0000256" key="3">
    <source>
        <dbReference type="ARBA" id="ARBA00004496"/>
    </source>
</evidence>
<comment type="similarity">
    <text evidence="4">Belongs to the N-acetylmuramoyl-L-alanine amidase 2 family.</text>
</comment>
<evidence type="ECO:0000256" key="12">
    <source>
        <dbReference type="ARBA" id="ARBA00042615"/>
    </source>
</evidence>
<dbReference type="Proteomes" id="UP000434580">
    <property type="component" value="Unassembled WGS sequence"/>
</dbReference>
<dbReference type="GO" id="GO:0008745">
    <property type="term" value="F:N-acetylmuramoyl-L-alanine amidase activity"/>
    <property type="evidence" value="ECO:0007669"/>
    <property type="project" value="UniProtKB-EC"/>
</dbReference>
<protein>
    <recommendedName>
        <fullName evidence="11">1,6-anhydro-N-acetylmuramyl-L-alanine amidase AmpD</fullName>
        <ecNumber evidence="5">3.5.1.28</ecNumber>
    </recommendedName>
    <alternativeName>
        <fullName evidence="12">N-acetylmuramoyl-L-alanine amidase</fullName>
    </alternativeName>
</protein>
<comment type="cofactor">
    <cofactor evidence="2">
        <name>Zn(2+)</name>
        <dbReference type="ChEBI" id="CHEBI:29105"/>
    </cofactor>
</comment>
<dbReference type="CDD" id="cd06583">
    <property type="entry name" value="PGRP"/>
    <property type="match status" value="1"/>
</dbReference>
<dbReference type="NCBIfam" id="NF008758">
    <property type="entry name" value="PRK11789.1"/>
    <property type="match status" value="1"/>
</dbReference>
<dbReference type="GO" id="GO:0009254">
    <property type="term" value="P:peptidoglycan turnover"/>
    <property type="evidence" value="ECO:0007669"/>
    <property type="project" value="TreeGrafter"/>
</dbReference>
<dbReference type="InterPro" id="IPR051206">
    <property type="entry name" value="NAMLAA_amidase_2"/>
</dbReference>
<organism evidence="14 15">
    <name type="scientific">BD1-7 clade bacterium</name>
    <dbReference type="NCBI Taxonomy" id="2029982"/>
    <lineage>
        <taxon>Bacteria</taxon>
        <taxon>Pseudomonadati</taxon>
        <taxon>Pseudomonadota</taxon>
        <taxon>Gammaproteobacteria</taxon>
        <taxon>Cellvibrionales</taxon>
        <taxon>Spongiibacteraceae</taxon>
        <taxon>BD1-7 clade</taxon>
    </lineage>
</organism>
<evidence type="ECO:0000256" key="8">
    <source>
        <dbReference type="ARBA" id="ARBA00022801"/>
    </source>
</evidence>
<dbReference type="Pfam" id="PF01510">
    <property type="entry name" value="Amidase_2"/>
    <property type="match status" value="1"/>
</dbReference>
<dbReference type="EC" id="3.5.1.28" evidence="5"/>
<evidence type="ECO:0000313" key="14">
    <source>
        <dbReference type="EMBL" id="CAA0114738.1"/>
    </source>
</evidence>
<evidence type="ECO:0000313" key="15">
    <source>
        <dbReference type="Proteomes" id="UP000434580"/>
    </source>
</evidence>
<name>A0A5S9QE29_9GAMM</name>
<dbReference type="InterPro" id="IPR036505">
    <property type="entry name" value="Amidase/PGRP_sf"/>
</dbReference>
<dbReference type="GO" id="GO:0046872">
    <property type="term" value="F:metal ion binding"/>
    <property type="evidence" value="ECO:0007669"/>
    <property type="project" value="UniProtKB-KW"/>
</dbReference>
<evidence type="ECO:0000256" key="9">
    <source>
        <dbReference type="ARBA" id="ARBA00022833"/>
    </source>
</evidence>
<dbReference type="GO" id="GO:0071555">
    <property type="term" value="P:cell wall organization"/>
    <property type="evidence" value="ECO:0007669"/>
    <property type="project" value="UniProtKB-KW"/>
</dbReference>
<reference evidence="14 15" key="1">
    <citation type="submission" date="2019-11" db="EMBL/GenBank/DDBJ databases">
        <authorList>
            <person name="Holert J."/>
        </authorList>
    </citation>
    <scope>NUCLEOTIDE SEQUENCE [LARGE SCALE GENOMIC DNA]</scope>
    <source>
        <strain evidence="14">BC5_2</strain>
    </source>
</reference>
<sequence length="211" mass="22953">MSSDLNKPASLSGVSPDLRTAQFEDGWLVGAAHQRSPFYNDRPQSNAGCVSLIVVHNISLPHRQFGTGYVDQLFLGQLDCSVHPSFADLVGVEVSSHFFIRRSGEVCQFVSADKRAWHAGVSEYAGREGCNDFSIGIELEGADDVPYELPQYHQLAALCAALMGEYSAIEPDAVKGHSDIAPGRKTDPGPVFDWPYFQQLLADELGVKPKG</sequence>
<evidence type="ECO:0000256" key="6">
    <source>
        <dbReference type="ARBA" id="ARBA00022490"/>
    </source>
</evidence>
<evidence type="ECO:0000256" key="11">
    <source>
        <dbReference type="ARBA" id="ARBA00039257"/>
    </source>
</evidence>
<keyword evidence="9" id="KW-0862">Zinc</keyword>
<evidence type="ECO:0000256" key="10">
    <source>
        <dbReference type="ARBA" id="ARBA00023316"/>
    </source>
</evidence>
<comment type="subcellular location">
    <subcellularLocation>
        <location evidence="3">Cytoplasm</location>
    </subcellularLocation>
</comment>
<dbReference type="SMART" id="SM00644">
    <property type="entry name" value="Ami_2"/>
    <property type="match status" value="1"/>
</dbReference>
<keyword evidence="8 14" id="KW-0378">Hydrolase</keyword>
<evidence type="ECO:0000259" key="13">
    <source>
        <dbReference type="SMART" id="SM00644"/>
    </source>
</evidence>
<dbReference type="InterPro" id="IPR002502">
    <property type="entry name" value="Amidase_domain"/>
</dbReference>
<keyword evidence="7" id="KW-0479">Metal-binding</keyword>
<accession>A0A5S9QE29</accession>
<evidence type="ECO:0000256" key="2">
    <source>
        <dbReference type="ARBA" id="ARBA00001947"/>
    </source>
</evidence>
<gene>
    <name evidence="14" type="primary">ampD</name>
    <name evidence="14" type="ORF">DPBNPPHM_01873</name>
</gene>
<dbReference type="Gene3D" id="3.40.80.10">
    <property type="entry name" value="Peptidoglycan recognition protein-like"/>
    <property type="match status" value="1"/>
</dbReference>
<keyword evidence="10" id="KW-0961">Cell wall biogenesis/degradation</keyword>